<sequence length="396" mass="42768">MKTFHERYDAIVVGARCAGAATAMLLARQGLRVLLFDRDRRGADTLSTLALMRAGVLQLHRWHLLDAVRRQGTPAIASTSFAYADEVITVPIKPRDGVDALFSPRRTVLDPLLGDAAVAAGADVRYGPRLVDLLRDANDRVVGVVIEDRDRSLHQVRAGIVIGADGFRSTVASRVDAATYRQGRHAAGVVYAFWRGLGNAGTWWHYRPGVSVGVIPTNDDESCIFVAMPSSKFGDGIQTDMEAGYRHLLSECAPTLGRELSSRAPSERFRGFPGRLGHLRQSHGPGWALVGDAGYFKDPLTAHGISDALRDAELLARAVGQGSDRALADELSRELFEITDAIAGFEWDLDSLKSLHLSLSRTMNAEVEALLALDAPRPARSDPTSDPPFLAGGPAS</sequence>
<proteinExistence type="predicted"/>
<evidence type="ECO:0000256" key="1">
    <source>
        <dbReference type="SAM" id="MobiDB-lite"/>
    </source>
</evidence>
<dbReference type="Pfam" id="PF01494">
    <property type="entry name" value="FAD_binding_3"/>
    <property type="match status" value="1"/>
</dbReference>
<evidence type="ECO:0000259" key="2">
    <source>
        <dbReference type="Pfam" id="PF01494"/>
    </source>
</evidence>
<dbReference type="GO" id="GO:0071949">
    <property type="term" value="F:FAD binding"/>
    <property type="evidence" value="ECO:0007669"/>
    <property type="project" value="InterPro"/>
</dbReference>
<dbReference type="EMBL" id="VBPA01000054">
    <property type="protein sequence ID" value="TMQ72545.1"/>
    <property type="molecule type" value="Genomic_DNA"/>
</dbReference>
<comment type="caution">
    <text evidence="3">The sequence shown here is derived from an EMBL/GenBank/DDBJ whole genome shotgun (WGS) entry which is preliminary data.</text>
</comment>
<evidence type="ECO:0000313" key="3">
    <source>
        <dbReference type="EMBL" id="TMQ72545.1"/>
    </source>
</evidence>
<dbReference type="PANTHER" id="PTHR42685">
    <property type="entry name" value="GERANYLGERANYL DIPHOSPHATE REDUCTASE"/>
    <property type="match status" value="1"/>
</dbReference>
<dbReference type="AlphaFoldDB" id="A0A538U9H2"/>
<protein>
    <submittedName>
        <fullName evidence="3">NAD(P)/FAD-dependent oxidoreductase</fullName>
    </submittedName>
</protein>
<dbReference type="Gene3D" id="3.50.50.60">
    <property type="entry name" value="FAD/NAD(P)-binding domain"/>
    <property type="match status" value="1"/>
</dbReference>
<evidence type="ECO:0000313" key="4">
    <source>
        <dbReference type="Proteomes" id="UP000319836"/>
    </source>
</evidence>
<accession>A0A538U9H2</accession>
<organism evidence="3 4">
    <name type="scientific">Eiseniibacteriota bacterium</name>
    <dbReference type="NCBI Taxonomy" id="2212470"/>
    <lineage>
        <taxon>Bacteria</taxon>
        <taxon>Candidatus Eiseniibacteriota</taxon>
    </lineage>
</organism>
<feature type="domain" description="FAD-binding" evidence="2">
    <location>
        <begin position="8"/>
        <end position="318"/>
    </location>
</feature>
<dbReference type="SUPFAM" id="SSF51905">
    <property type="entry name" value="FAD/NAD(P)-binding domain"/>
    <property type="match status" value="1"/>
</dbReference>
<name>A0A538U9H2_UNCEI</name>
<dbReference type="InterPro" id="IPR036188">
    <property type="entry name" value="FAD/NAD-bd_sf"/>
</dbReference>
<dbReference type="PANTHER" id="PTHR42685:SF22">
    <property type="entry name" value="CONDITIONED MEDIUM FACTOR RECEPTOR 1"/>
    <property type="match status" value="1"/>
</dbReference>
<dbReference type="InterPro" id="IPR002938">
    <property type="entry name" value="FAD-bd"/>
</dbReference>
<dbReference type="Proteomes" id="UP000319836">
    <property type="component" value="Unassembled WGS sequence"/>
</dbReference>
<dbReference type="InterPro" id="IPR050407">
    <property type="entry name" value="Geranylgeranyl_reductase"/>
</dbReference>
<feature type="region of interest" description="Disordered" evidence="1">
    <location>
        <begin position="376"/>
        <end position="396"/>
    </location>
</feature>
<dbReference type="PRINTS" id="PR00420">
    <property type="entry name" value="RNGMNOXGNASE"/>
</dbReference>
<reference evidence="3 4" key="1">
    <citation type="journal article" date="2019" name="Nat. Microbiol.">
        <title>Mediterranean grassland soil C-N compound turnover is dependent on rainfall and depth, and is mediated by genomically divergent microorganisms.</title>
        <authorList>
            <person name="Diamond S."/>
            <person name="Andeer P.F."/>
            <person name="Li Z."/>
            <person name="Crits-Christoph A."/>
            <person name="Burstein D."/>
            <person name="Anantharaman K."/>
            <person name="Lane K.R."/>
            <person name="Thomas B.C."/>
            <person name="Pan C."/>
            <person name="Northen T.R."/>
            <person name="Banfield J.F."/>
        </authorList>
    </citation>
    <scope>NUCLEOTIDE SEQUENCE [LARGE SCALE GENOMIC DNA]</scope>
    <source>
        <strain evidence="3">WS_10</strain>
    </source>
</reference>
<gene>
    <name evidence="3" type="ORF">E6K80_02555</name>
</gene>